<dbReference type="RefSeq" id="WP_378288297.1">
    <property type="nucleotide sequence ID" value="NZ_JBHSON010000085.1"/>
</dbReference>
<dbReference type="Proteomes" id="UP001596074">
    <property type="component" value="Unassembled WGS sequence"/>
</dbReference>
<evidence type="ECO:0000313" key="2">
    <source>
        <dbReference type="Proteomes" id="UP001596074"/>
    </source>
</evidence>
<dbReference type="EMBL" id="JBHSON010000085">
    <property type="protein sequence ID" value="MFC5752338.1"/>
    <property type="molecule type" value="Genomic_DNA"/>
</dbReference>
<proteinExistence type="predicted"/>
<gene>
    <name evidence="1" type="ORF">ACFPZN_42570</name>
</gene>
<name>A0ABW1ABW2_9ACTN</name>
<protein>
    <submittedName>
        <fullName evidence="1">Uncharacterized protein</fullName>
    </submittedName>
</protein>
<evidence type="ECO:0000313" key="1">
    <source>
        <dbReference type="EMBL" id="MFC5752338.1"/>
    </source>
</evidence>
<sequence length="343" mass="36610">MAPIGSPSSPAPASLSPIVIGWRPLAARNVFETAYFTALPAGMALLWGAEFGFAMPLSLGAGAALGGVPAVAMVLTQPHCVLGPEGLTVVRPWGRRRVTVPASAIAGVGILDAAGRPRLAVWCDGTAVTGRRFPERLRPDPDIAVIPLCEPGWMNEARVERVRRLVLAAELGEWWTGGDDGRLALSPADVQRSALFTATGLRLVRNAYQHAGIEVATQGDRAQGTCLRSPEGRPLLHITRWVEGARPVEYRVRWPDGTAVGSVVATSPRWRLCDPEERVLATARRTRNRGRHPRGALVVRDPGTAVVASVWPARSGQRAGLRLQAEPAPALRALLIALLSVVV</sequence>
<keyword evidence="2" id="KW-1185">Reference proteome</keyword>
<reference evidence="2" key="1">
    <citation type="journal article" date="2019" name="Int. J. Syst. Evol. Microbiol.">
        <title>The Global Catalogue of Microorganisms (GCM) 10K type strain sequencing project: providing services to taxonomists for standard genome sequencing and annotation.</title>
        <authorList>
            <consortium name="The Broad Institute Genomics Platform"/>
            <consortium name="The Broad Institute Genome Sequencing Center for Infectious Disease"/>
            <person name="Wu L."/>
            <person name="Ma J."/>
        </authorList>
    </citation>
    <scope>NUCLEOTIDE SEQUENCE [LARGE SCALE GENOMIC DNA]</scope>
    <source>
        <strain evidence="2">KCTC 42087</strain>
    </source>
</reference>
<accession>A0ABW1ABW2</accession>
<organism evidence="1 2">
    <name type="scientific">Actinomadura rugatobispora</name>
    <dbReference type="NCBI Taxonomy" id="1994"/>
    <lineage>
        <taxon>Bacteria</taxon>
        <taxon>Bacillati</taxon>
        <taxon>Actinomycetota</taxon>
        <taxon>Actinomycetes</taxon>
        <taxon>Streptosporangiales</taxon>
        <taxon>Thermomonosporaceae</taxon>
        <taxon>Actinomadura</taxon>
    </lineage>
</organism>
<comment type="caution">
    <text evidence="1">The sequence shown here is derived from an EMBL/GenBank/DDBJ whole genome shotgun (WGS) entry which is preliminary data.</text>
</comment>